<accession>M6VA18</accession>
<proteinExistence type="predicted"/>
<evidence type="ECO:0000313" key="1">
    <source>
        <dbReference type="EMBL" id="EMO54282.1"/>
    </source>
</evidence>
<comment type="caution">
    <text evidence="1">The sequence shown here is derived from an EMBL/GenBank/DDBJ whole genome shotgun (WGS) entry which is preliminary data.</text>
</comment>
<organism evidence="1 2">
    <name type="scientific">Leptospira noguchii</name>
    <dbReference type="NCBI Taxonomy" id="28182"/>
    <lineage>
        <taxon>Bacteria</taxon>
        <taxon>Pseudomonadati</taxon>
        <taxon>Spirochaetota</taxon>
        <taxon>Spirochaetia</taxon>
        <taxon>Leptospirales</taxon>
        <taxon>Leptospiraceae</taxon>
        <taxon>Leptospira</taxon>
    </lineage>
</organism>
<protein>
    <submittedName>
        <fullName evidence="1">Uncharacterized protein</fullName>
    </submittedName>
</protein>
<evidence type="ECO:0000313" key="2">
    <source>
        <dbReference type="Proteomes" id="UP000012112"/>
    </source>
</evidence>
<gene>
    <name evidence="1" type="ORF">LEP1GSC172_3727</name>
</gene>
<name>M6VA18_9LEPT</name>
<sequence length="41" mass="4856">MSKNVSKLIFNSRLSKSFPSLTHNQRIHNSIFIILELLKNW</sequence>
<dbReference type="AlphaFoldDB" id="M6VA18"/>
<dbReference type="Proteomes" id="UP000012112">
    <property type="component" value="Unassembled WGS sequence"/>
</dbReference>
<dbReference type="EMBL" id="AKWD02000029">
    <property type="protein sequence ID" value="EMO54282.1"/>
    <property type="molecule type" value="Genomic_DNA"/>
</dbReference>
<reference evidence="1 2" key="1">
    <citation type="submission" date="2013-01" db="EMBL/GenBank/DDBJ databases">
        <authorList>
            <person name="Harkins D.M."/>
            <person name="Durkin A.S."/>
            <person name="Brinkac L.M."/>
            <person name="Haft D.H."/>
            <person name="Selengut J.D."/>
            <person name="Sanka R."/>
            <person name="DePew J."/>
            <person name="Purushe J."/>
            <person name="Matthias M.A."/>
            <person name="Vinetz J.M."/>
            <person name="Sutton G.G."/>
            <person name="Nierman W.C."/>
            <person name="Fouts D.E."/>
        </authorList>
    </citation>
    <scope>NUCLEOTIDE SEQUENCE [LARGE SCALE GENOMIC DNA]</scope>
    <source>
        <strain evidence="1 2">HAI1536</strain>
    </source>
</reference>